<dbReference type="Proteomes" id="UP000274920">
    <property type="component" value="Unassembled WGS sequence"/>
</dbReference>
<dbReference type="GO" id="GO:0004331">
    <property type="term" value="F:fructose-2,6-bisphosphate 2-phosphatase activity"/>
    <property type="evidence" value="ECO:0007669"/>
    <property type="project" value="TreeGrafter"/>
</dbReference>
<dbReference type="RefSeq" id="WP_125126895.1">
    <property type="nucleotide sequence ID" value="NZ_RHJS01000002.1"/>
</dbReference>
<accession>A0A3R8R388</accession>
<evidence type="ECO:0000256" key="4">
    <source>
        <dbReference type="PIRSR" id="PIRSR613078-3"/>
    </source>
</evidence>
<feature type="active site" description="Proton donor/acceptor" evidence="2">
    <location>
        <position position="81"/>
    </location>
</feature>
<feature type="active site" description="Tele-phosphohistidine intermediate" evidence="2">
    <location>
        <position position="8"/>
    </location>
</feature>
<protein>
    <submittedName>
        <fullName evidence="5">Histidine phosphatase family protein</fullName>
    </submittedName>
</protein>
<evidence type="ECO:0000256" key="1">
    <source>
        <dbReference type="ARBA" id="ARBA00022801"/>
    </source>
</evidence>
<sequence length="214" mass="24157">MILYIVRHGETDWNKARRVQGFSDIPLNEYGRHLARQTAEGMKEIRFDLAYTSPLIRARETAEIILEGRNIPLIESDGIKEMGFGAYEGMCVTGKEKTAEMEAFQKFFSDTGNFVPAEGGESIADVMERTGSFLRELCTNPDLQGKHILLSTHGAAMTAFLNHIRGNLESADFWKWHVPANCAVTTVEVKEGVPAILEESKVYYKEPVKRWNIE</sequence>
<dbReference type="GO" id="GO:0045820">
    <property type="term" value="P:negative regulation of glycolytic process"/>
    <property type="evidence" value="ECO:0007669"/>
    <property type="project" value="TreeGrafter"/>
</dbReference>
<dbReference type="PANTHER" id="PTHR46517:SF1">
    <property type="entry name" value="FRUCTOSE-2,6-BISPHOSPHATASE TIGAR"/>
    <property type="match status" value="1"/>
</dbReference>
<dbReference type="InterPro" id="IPR029033">
    <property type="entry name" value="His_PPase_superfam"/>
</dbReference>
<evidence type="ECO:0000313" key="5">
    <source>
        <dbReference type="EMBL" id="RRK31163.1"/>
    </source>
</evidence>
<dbReference type="GO" id="GO:0005829">
    <property type="term" value="C:cytosol"/>
    <property type="evidence" value="ECO:0007669"/>
    <property type="project" value="TreeGrafter"/>
</dbReference>
<keyword evidence="1" id="KW-0378">Hydrolase</keyword>
<dbReference type="EMBL" id="RHJS01000002">
    <property type="protein sequence ID" value="RRK31163.1"/>
    <property type="molecule type" value="Genomic_DNA"/>
</dbReference>
<dbReference type="GO" id="GO:0043456">
    <property type="term" value="P:regulation of pentose-phosphate shunt"/>
    <property type="evidence" value="ECO:0007669"/>
    <property type="project" value="TreeGrafter"/>
</dbReference>
<dbReference type="Pfam" id="PF00300">
    <property type="entry name" value="His_Phos_1"/>
    <property type="match status" value="1"/>
</dbReference>
<feature type="site" description="Transition state stabilizer" evidence="4">
    <location>
        <position position="153"/>
    </location>
</feature>
<dbReference type="AlphaFoldDB" id="A0A3R8R388"/>
<dbReference type="PROSITE" id="PS00175">
    <property type="entry name" value="PG_MUTASE"/>
    <property type="match status" value="1"/>
</dbReference>
<evidence type="ECO:0000256" key="3">
    <source>
        <dbReference type="PIRSR" id="PIRSR613078-2"/>
    </source>
</evidence>
<proteinExistence type="predicted"/>
<dbReference type="SUPFAM" id="SSF53254">
    <property type="entry name" value="Phosphoglycerate mutase-like"/>
    <property type="match status" value="1"/>
</dbReference>
<dbReference type="InterPro" id="IPR001345">
    <property type="entry name" value="PG/BPGM_mutase_AS"/>
</dbReference>
<feature type="binding site" evidence="3">
    <location>
        <begin position="7"/>
        <end position="14"/>
    </location>
    <ligand>
        <name>substrate</name>
    </ligand>
</feature>
<feature type="binding site" evidence="3">
    <location>
        <position position="57"/>
    </location>
    <ligand>
        <name>substrate</name>
    </ligand>
</feature>
<keyword evidence="6" id="KW-1185">Reference proteome</keyword>
<organism evidence="5 6">
    <name type="scientific">Schaedlerella arabinosiphila</name>
    <dbReference type="NCBI Taxonomy" id="2044587"/>
    <lineage>
        <taxon>Bacteria</taxon>
        <taxon>Bacillati</taxon>
        <taxon>Bacillota</taxon>
        <taxon>Clostridia</taxon>
        <taxon>Lachnospirales</taxon>
        <taxon>Lachnospiraceae</taxon>
        <taxon>Schaedlerella</taxon>
    </lineage>
</organism>
<dbReference type="CDD" id="cd07067">
    <property type="entry name" value="HP_PGM_like"/>
    <property type="match status" value="1"/>
</dbReference>
<dbReference type="PANTHER" id="PTHR46517">
    <property type="entry name" value="FRUCTOSE-2,6-BISPHOSPHATASE TIGAR"/>
    <property type="match status" value="1"/>
</dbReference>
<dbReference type="InterPro" id="IPR051695">
    <property type="entry name" value="Phosphoglycerate_Mutase"/>
</dbReference>
<dbReference type="SMART" id="SM00855">
    <property type="entry name" value="PGAM"/>
    <property type="match status" value="1"/>
</dbReference>
<gene>
    <name evidence="5" type="ORF">EBB54_07110</name>
</gene>
<comment type="caution">
    <text evidence="5">The sequence shown here is derived from an EMBL/GenBank/DDBJ whole genome shotgun (WGS) entry which is preliminary data.</text>
</comment>
<evidence type="ECO:0000256" key="2">
    <source>
        <dbReference type="PIRSR" id="PIRSR613078-1"/>
    </source>
</evidence>
<evidence type="ECO:0000313" key="6">
    <source>
        <dbReference type="Proteomes" id="UP000274920"/>
    </source>
</evidence>
<name>A0A3R8R388_9FIRM</name>
<dbReference type="InterPro" id="IPR013078">
    <property type="entry name" value="His_Pase_superF_clade-1"/>
</dbReference>
<dbReference type="Gene3D" id="3.40.50.1240">
    <property type="entry name" value="Phosphoglycerate mutase-like"/>
    <property type="match status" value="1"/>
</dbReference>
<reference evidence="5" key="1">
    <citation type="submission" date="2018-10" db="EMBL/GenBank/DDBJ databases">
        <title>Schaedlerella arabinophila gen. nov. sp. nov., isolated from the mouse intestinal tract and comparative analysis with the genome of the closely related altered Schaedler flora strain ASF502.</title>
        <authorList>
            <person name="Miyake S."/>
            <person name="Soh M."/>
            <person name="Seedorf H."/>
        </authorList>
    </citation>
    <scope>NUCLEOTIDE SEQUENCE [LARGE SCALE GENOMIC DNA]</scope>
    <source>
        <strain evidence="5">DSM 106076</strain>
    </source>
</reference>